<dbReference type="Proteomes" id="UP000009315">
    <property type="component" value="Unassembled WGS sequence"/>
</dbReference>
<evidence type="ECO:0000313" key="1">
    <source>
        <dbReference type="EMBL" id="CCO08400.1"/>
    </source>
</evidence>
<dbReference type="eggNOG" id="ENOG5033BFJ">
    <property type="taxonomic scope" value="Bacteria"/>
</dbReference>
<dbReference type="Gene3D" id="1.10.10.10">
    <property type="entry name" value="Winged helix-like DNA-binding domain superfamily/Winged helix DNA-binding domain"/>
    <property type="match status" value="1"/>
</dbReference>
<evidence type="ECO:0000313" key="2">
    <source>
        <dbReference type="Proteomes" id="UP000009315"/>
    </source>
</evidence>
<dbReference type="AlphaFoldDB" id="K8DZJ4"/>
<dbReference type="InterPro" id="IPR036390">
    <property type="entry name" value="WH_DNA-bd_sf"/>
</dbReference>
<sequence length="81" mass="8824">MVGNGGVIKMEELKAKILAYLEGVSKEKPRVIAEKIGANKKEVDKACSELAKEGKVEYLYIGTSYVTLAGKDHTPGKLKEE</sequence>
<comment type="caution">
    <text evidence="1">The sequence shown here is derived from an EMBL/GenBank/DDBJ whole genome shotgun (WGS) entry which is preliminary data.</text>
</comment>
<accession>K8DZJ4</accession>
<gene>
    <name evidence="1" type="ORF">DESHY_30090</name>
</gene>
<protein>
    <submittedName>
        <fullName evidence="1">Putative dissimilatory sulfite reductase subunit D</fullName>
    </submittedName>
</protein>
<organism evidence="1 2">
    <name type="scientific">Desulforamulus hydrothermalis Lam5 = DSM 18033</name>
    <dbReference type="NCBI Taxonomy" id="1121428"/>
    <lineage>
        <taxon>Bacteria</taxon>
        <taxon>Bacillati</taxon>
        <taxon>Bacillota</taxon>
        <taxon>Clostridia</taxon>
        <taxon>Eubacteriales</taxon>
        <taxon>Peptococcaceae</taxon>
        <taxon>Desulforamulus</taxon>
    </lineage>
</organism>
<name>K8DZJ4_9FIRM</name>
<keyword evidence="2" id="KW-1185">Reference proteome</keyword>
<dbReference type="EMBL" id="CAOS01000010">
    <property type="protein sequence ID" value="CCO08400.1"/>
    <property type="molecule type" value="Genomic_DNA"/>
</dbReference>
<dbReference type="STRING" id="1121428.DESHY_30090"/>
<dbReference type="SUPFAM" id="SSF46785">
    <property type="entry name" value="Winged helix' DNA-binding domain"/>
    <property type="match status" value="1"/>
</dbReference>
<reference evidence="1 2" key="1">
    <citation type="journal article" date="2013" name="Genome Announc.">
        <title>Genome Sequence of the Sulfate-Reducing Bacterium Desulfotomaculum hydrothermale Lam5(T).</title>
        <authorList>
            <person name="Amin O."/>
            <person name="Fardeau M.L."/>
            <person name="Valette O."/>
            <person name="Hirschler-Rea A."/>
            <person name="Barbe V."/>
            <person name="Medigue C."/>
            <person name="Vacherie B."/>
            <person name="Ollivier B."/>
            <person name="Bertin P.N."/>
            <person name="Dolla A."/>
        </authorList>
    </citation>
    <scope>NUCLEOTIDE SEQUENCE [LARGE SCALE GENOMIC DNA]</scope>
    <source>
        <strain evidence="2">Lam5 / DSM 18033</strain>
    </source>
</reference>
<dbReference type="InterPro" id="IPR036388">
    <property type="entry name" value="WH-like_DNA-bd_sf"/>
</dbReference>
<proteinExistence type="predicted"/>